<dbReference type="EMBL" id="AP024085">
    <property type="protein sequence ID" value="BCL58871.1"/>
    <property type="molecule type" value="Genomic_DNA"/>
</dbReference>
<name>A0A7I8E1R4_9FIRM</name>
<proteinExistence type="predicted"/>
<reference evidence="2" key="1">
    <citation type="submission" date="2020-09" db="EMBL/GenBank/DDBJ databases">
        <title>Complete genome sequencing of Faecalibacillus intestinalis strain 14EGH31.</title>
        <authorList>
            <person name="Sakamoto M."/>
            <person name="Murakami T."/>
            <person name="Mori H."/>
        </authorList>
    </citation>
    <scope>NUCLEOTIDE SEQUENCE [LARGE SCALE GENOMIC DNA]</scope>
    <source>
        <strain evidence="2">14EGH31</strain>
    </source>
</reference>
<evidence type="ECO:0000313" key="1">
    <source>
        <dbReference type="EMBL" id="BCL58871.1"/>
    </source>
</evidence>
<sequence length="94" mass="10602">MQLSDDCQHLAWSQAGVKELVIKSLLPSISLIGPDAIALYSPMIPDTLEIEKGLLSFVPKEFIPTFYSIKEPWYYMLDGITKLCDEHLDEKGES</sequence>
<dbReference type="GeneID" id="70581428"/>
<dbReference type="AlphaFoldDB" id="A0A7I8E1R4"/>
<dbReference type="RefSeq" id="WP_234697794.1">
    <property type="nucleotide sequence ID" value="NZ_AP024085.1"/>
</dbReference>
<organism evidence="1 2">
    <name type="scientific">Faecalibacillus intestinalis</name>
    <dbReference type="NCBI Taxonomy" id="1982626"/>
    <lineage>
        <taxon>Bacteria</taxon>
        <taxon>Bacillati</taxon>
        <taxon>Bacillota</taxon>
        <taxon>Erysipelotrichia</taxon>
        <taxon>Erysipelotrichales</taxon>
        <taxon>Coprobacillaceae</taxon>
        <taxon>Faecalibacillus</taxon>
    </lineage>
</organism>
<protein>
    <submittedName>
        <fullName evidence="1">Uncharacterized protein</fullName>
    </submittedName>
</protein>
<accession>A0A7I8E1R4</accession>
<dbReference type="KEGG" id="fit:Fi14EGH31_25830"/>
<gene>
    <name evidence="1" type="ORF">Fi14EGH31_25830</name>
</gene>
<dbReference type="Proteomes" id="UP000593842">
    <property type="component" value="Chromosome"/>
</dbReference>
<evidence type="ECO:0000313" key="2">
    <source>
        <dbReference type="Proteomes" id="UP000593842"/>
    </source>
</evidence>